<dbReference type="RefSeq" id="WP_209863075.1">
    <property type="nucleotide sequence ID" value="NZ_JAGGLD010000004.1"/>
</dbReference>
<gene>
    <name evidence="2" type="ORF">J2Z69_002589</name>
</gene>
<dbReference type="EMBL" id="JAGGLD010000004">
    <property type="protein sequence ID" value="MBP2001544.1"/>
    <property type="molecule type" value="Genomic_DNA"/>
</dbReference>
<dbReference type="Gene3D" id="3.90.1200.10">
    <property type="match status" value="1"/>
</dbReference>
<evidence type="ECO:0000313" key="3">
    <source>
        <dbReference type="Proteomes" id="UP001519288"/>
    </source>
</evidence>
<dbReference type="InterPro" id="IPR002575">
    <property type="entry name" value="Aminoglycoside_PTrfase"/>
</dbReference>
<reference evidence="2 3" key="1">
    <citation type="submission" date="2021-03" db="EMBL/GenBank/DDBJ databases">
        <title>Genomic Encyclopedia of Type Strains, Phase IV (KMG-IV): sequencing the most valuable type-strain genomes for metagenomic binning, comparative biology and taxonomic classification.</title>
        <authorList>
            <person name="Goeker M."/>
        </authorList>
    </citation>
    <scope>NUCLEOTIDE SEQUENCE [LARGE SCALE GENOMIC DNA]</scope>
    <source>
        <strain evidence="2 3">DSM 26806</strain>
    </source>
</reference>
<dbReference type="SUPFAM" id="SSF56112">
    <property type="entry name" value="Protein kinase-like (PK-like)"/>
    <property type="match status" value="1"/>
</dbReference>
<organism evidence="2 3">
    <name type="scientific">Paenibacillus shirakamiensis</name>
    <dbReference type="NCBI Taxonomy" id="1265935"/>
    <lineage>
        <taxon>Bacteria</taxon>
        <taxon>Bacillati</taxon>
        <taxon>Bacillota</taxon>
        <taxon>Bacilli</taxon>
        <taxon>Bacillales</taxon>
        <taxon>Paenibacillaceae</taxon>
        <taxon>Paenibacillus</taxon>
    </lineage>
</organism>
<accession>A0ABS4JIL0</accession>
<evidence type="ECO:0000259" key="1">
    <source>
        <dbReference type="Pfam" id="PF01636"/>
    </source>
</evidence>
<keyword evidence="3" id="KW-1185">Reference proteome</keyword>
<dbReference type="InterPro" id="IPR011009">
    <property type="entry name" value="Kinase-like_dom_sf"/>
</dbReference>
<comment type="caution">
    <text evidence="2">The sequence shown here is derived from an EMBL/GenBank/DDBJ whole genome shotgun (WGS) entry which is preliminary data.</text>
</comment>
<feature type="domain" description="Aminoglycoside phosphotransferase" evidence="1">
    <location>
        <begin position="116"/>
        <end position="249"/>
    </location>
</feature>
<name>A0ABS4JIL0_9BACL</name>
<evidence type="ECO:0000313" key="2">
    <source>
        <dbReference type="EMBL" id="MBP2001544.1"/>
    </source>
</evidence>
<dbReference type="Pfam" id="PF01636">
    <property type="entry name" value="APH"/>
    <property type="match status" value="1"/>
</dbReference>
<sequence length="319" mass="37839">MYPLTKLNDSHRHFPGLPMLKREVLYTGMNGQQVERIYSTLDKSYIYKPLTNDSQSGRERWIYHHILPLLPDIYPALVDASFEKEGPDSWLLFEDLGPLRHVFRMDTAREVLKHMARWHTFPHHHWPDGLTLQGPKPSILQMAAELCARAEDLYRVTAWAIPEEAENIVQFIRAVDVDETFFRDAVVLTHGDLHLGNYSKVRGRTMILDWEHAHLNLPYWDLYHVLDVSHPLYPRRITPSQRTTLLHYYMHQSAQYGEKLDKEIFMRNYRVFSCVFSLWMLLLVESDLSSGQTPWPQDKLLVQREEIKDSLRHNIRRWR</sequence>
<dbReference type="Proteomes" id="UP001519288">
    <property type="component" value="Unassembled WGS sequence"/>
</dbReference>
<proteinExistence type="predicted"/>
<protein>
    <submittedName>
        <fullName evidence="2">Thiamine kinase-like enzyme</fullName>
    </submittedName>
</protein>